<name>A0A0G1C0K9_9BACT</name>
<accession>A0A0G1C0K9</accession>
<gene>
    <name evidence="2" type="ORF">UV54_C0044G0018</name>
</gene>
<dbReference type="Pfam" id="PF13399">
    <property type="entry name" value="LytR_C"/>
    <property type="match status" value="1"/>
</dbReference>
<comment type="caution">
    <text evidence="2">The sequence shown here is derived from an EMBL/GenBank/DDBJ whole genome shotgun (WGS) entry which is preliminary data.</text>
</comment>
<reference evidence="2 3" key="1">
    <citation type="journal article" date="2015" name="Nature">
        <title>rRNA introns, odd ribosomes, and small enigmatic genomes across a large radiation of phyla.</title>
        <authorList>
            <person name="Brown C.T."/>
            <person name="Hug L.A."/>
            <person name="Thomas B.C."/>
            <person name="Sharon I."/>
            <person name="Castelle C.J."/>
            <person name="Singh A."/>
            <person name="Wilkins M.J."/>
            <person name="Williams K.H."/>
            <person name="Banfield J.F."/>
        </authorList>
    </citation>
    <scope>NUCLEOTIDE SEQUENCE [LARGE SCALE GENOMIC DNA]</scope>
</reference>
<organism evidence="2 3">
    <name type="scientific">Candidatus Beckwithbacteria bacterium GW2011_GWA2_43_10</name>
    <dbReference type="NCBI Taxonomy" id="1618369"/>
    <lineage>
        <taxon>Bacteria</taxon>
        <taxon>Candidatus Beckwithiibacteriota</taxon>
    </lineage>
</organism>
<dbReference type="InterPro" id="IPR027381">
    <property type="entry name" value="LytR/CpsA/Psr_C"/>
</dbReference>
<dbReference type="AlphaFoldDB" id="A0A0G1C0K9"/>
<dbReference type="Proteomes" id="UP000034213">
    <property type="component" value="Unassembled WGS sequence"/>
</dbReference>
<evidence type="ECO:0000313" key="3">
    <source>
        <dbReference type="Proteomes" id="UP000034213"/>
    </source>
</evidence>
<protein>
    <recommendedName>
        <fullName evidence="1">LytR/CpsA/Psr regulator C-terminal domain-containing protein</fullName>
    </recommendedName>
</protein>
<evidence type="ECO:0000313" key="2">
    <source>
        <dbReference type="EMBL" id="KKS79029.1"/>
    </source>
</evidence>
<evidence type="ECO:0000259" key="1">
    <source>
        <dbReference type="Pfam" id="PF13399"/>
    </source>
</evidence>
<sequence length="278" mass="31163">MKYSSLVIGFIGLTAALIFGSWLIRGVKASQWDGQGQFAFVIQAEEIRVKIIIPNQKKLIILIIPDNTMVKVGFGFGEYRLNKIYELGKLANQADKVLTRTVQELLGIGIKGWQVGGKSNLSWWDKIRLRWLEALTVNQTETIELKDNAAWQSEHLSDGSLVYRVNQVWLDELVHREIFDQEVSQEGLTVAVLNASGVDGVANNISRLISNLGIELRLVGNLANQDQSEVVINQKNLQETKTLKKIINSLGIDRVRVGDILEQRSDIVVIIGRDYANL</sequence>
<dbReference type="Gene3D" id="3.30.70.2390">
    <property type="match status" value="1"/>
</dbReference>
<feature type="domain" description="LytR/CpsA/Psr regulator C-terminal" evidence="1">
    <location>
        <begin position="188"/>
        <end position="275"/>
    </location>
</feature>
<proteinExistence type="predicted"/>
<dbReference type="EMBL" id="LCEW01000044">
    <property type="protein sequence ID" value="KKS79029.1"/>
    <property type="molecule type" value="Genomic_DNA"/>
</dbReference>
<dbReference type="STRING" id="1618369.UV54_C0044G0018"/>